<dbReference type="EMBL" id="UPXX01000014">
    <property type="protein sequence ID" value="VBB42680.1"/>
    <property type="molecule type" value="Genomic_DNA"/>
</dbReference>
<accession>A0A653A3R5</accession>
<protein>
    <submittedName>
        <fullName evidence="1">Uncharacterized protein</fullName>
    </submittedName>
</protein>
<reference evidence="1" key="1">
    <citation type="submission" date="2018-07" db="EMBL/GenBank/DDBJ databases">
        <authorList>
            <consortium name="Genoscope - CEA"/>
            <person name="William W."/>
        </authorList>
    </citation>
    <scope>NUCLEOTIDE SEQUENCE</scope>
    <source>
        <strain evidence="1">IK1</strain>
    </source>
</reference>
<evidence type="ECO:0000313" key="1">
    <source>
        <dbReference type="EMBL" id="VBB42680.1"/>
    </source>
</evidence>
<sequence>MPRLCVNLRGCLCGDLQVASAQPLDFLDTRQKSSFSCRKRVEAENGLFLHTLRVLGPTALGRIPFSSHASRAQSHRFTTGPRLPCLCVSRLNIW</sequence>
<gene>
    <name evidence="1" type="ORF">TRIP_B210002</name>
</gene>
<name>A0A653A3R5_UNCDX</name>
<proteinExistence type="predicted"/>
<organism evidence="1">
    <name type="scientific">Uncultured Desulfatiglans sp</name>
    <dbReference type="NCBI Taxonomy" id="1748965"/>
    <lineage>
        <taxon>Bacteria</taxon>
        <taxon>Pseudomonadati</taxon>
        <taxon>Thermodesulfobacteriota</taxon>
        <taxon>Desulfobacteria</taxon>
        <taxon>Desulfatiglandales</taxon>
        <taxon>Desulfatiglandaceae</taxon>
        <taxon>Desulfatiglans</taxon>
        <taxon>environmental samples</taxon>
    </lineage>
</organism>
<dbReference type="AlphaFoldDB" id="A0A653A3R5"/>